<name>A0A1U8A040_NELNU</name>
<dbReference type="AlphaFoldDB" id="A0A1U8A040"/>
<dbReference type="PANTHER" id="PTHR31676">
    <property type="entry name" value="T31J12.3 PROTEIN-RELATED"/>
    <property type="match status" value="1"/>
</dbReference>
<dbReference type="Gene3D" id="2.30.240.10">
    <property type="entry name" value="At5g01610-like"/>
    <property type="match status" value="1"/>
</dbReference>
<reference evidence="3" key="1">
    <citation type="submission" date="2025-08" db="UniProtKB">
        <authorList>
            <consortium name="RefSeq"/>
        </authorList>
    </citation>
    <scope>IDENTIFICATION</scope>
</reference>
<dbReference type="InterPro" id="IPR036758">
    <property type="entry name" value="At5g01610-like"/>
</dbReference>
<sequence length="175" mass="18947">MAWSFTPKHTSLTAFAACLIFVCSVSTHTAADHALTAYQVLQGYGFPVGILPKGILGYDLDTSTGKFSAYLNGTCAFSLEGSYKLRYKSTITGVISQNKLRNLKGVSVKVLFLWLDIIEVTRSGDKLDFSVGIASADFDIDNFVESPQCGCGFDCVTAQVEQASKIRVNRFVSSS</sequence>
<evidence type="ECO:0000313" key="3">
    <source>
        <dbReference type="RefSeq" id="XP_010259511.1"/>
    </source>
</evidence>
<feature type="signal peptide" evidence="1">
    <location>
        <begin position="1"/>
        <end position="31"/>
    </location>
</feature>
<keyword evidence="2" id="KW-1185">Reference proteome</keyword>
<dbReference type="PANTHER" id="PTHR31676:SF196">
    <property type="entry name" value="DUF538 FAMILY PROTEIN"/>
    <property type="match status" value="1"/>
</dbReference>
<proteinExistence type="predicted"/>
<protein>
    <submittedName>
        <fullName evidence="3">Uncharacterized protein LOC104598915</fullName>
    </submittedName>
</protein>
<evidence type="ECO:0000256" key="1">
    <source>
        <dbReference type="SAM" id="SignalP"/>
    </source>
</evidence>
<dbReference type="STRING" id="4432.A0A1U8A040"/>
<dbReference type="Proteomes" id="UP000189703">
    <property type="component" value="Unplaced"/>
</dbReference>
<dbReference type="OrthoDB" id="1873537at2759"/>
<feature type="chain" id="PRO_5010587816" evidence="1">
    <location>
        <begin position="32"/>
        <end position="175"/>
    </location>
</feature>
<keyword evidence="1" id="KW-0732">Signal</keyword>
<dbReference type="eggNOG" id="ENOG502RZ1I">
    <property type="taxonomic scope" value="Eukaryota"/>
</dbReference>
<dbReference type="GeneID" id="104598915"/>
<organism evidence="2 3">
    <name type="scientific">Nelumbo nucifera</name>
    <name type="common">Sacred lotus</name>
    <dbReference type="NCBI Taxonomy" id="4432"/>
    <lineage>
        <taxon>Eukaryota</taxon>
        <taxon>Viridiplantae</taxon>
        <taxon>Streptophyta</taxon>
        <taxon>Embryophyta</taxon>
        <taxon>Tracheophyta</taxon>
        <taxon>Spermatophyta</taxon>
        <taxon>Magnoliopsida</taxon>
        <taxon>Proteales</taxon>
        <taxon>Nelumbonaceae</taxon>
        <taxon>Nelumbo</taxon>
    </lineage>
</organism>
<gene>
    <name evidence="3" type="primary">LOC104598915</name>
</gene>
<accession>A0A1U8A040</accession>
<dbReference type="RefSeq" id="XP_010259511.1">
    <property type="nucleotide sequence ID" value="XM_010261209.2"/>
</dbReference>
<dbReference type="InterPro" id="IPR007493">
    <property type="entry name" value="DUF538"/>
</dbReference>
<dbReference type="InParanoid" id="A0A1U8A040"/>
<dbReference type="SUPFAM" id="SSF141562">
    <property type="entry name" value="At5g01610-like"/>
    <property type="match status" value="1"/>
</dbReference>
<dbReference type="OMA" id="VSVKMWI"/>
<dbReference type="Pfam" id="PF04398">
    <property type="entry name" value="DUF538"/>
    <property type="match status" value="1"/>
</dbReference>
<evidence type="ECO:0000313" key="2">
    <source>
        <dbReference type="Proteomes" id="UP000189703"/>
    </source>
</evidence>
<dbReference type="KEGG" id="nnu:104598915"/>